<evidence type="ECO:0000259" key="3">
    <source>
        <dbReference type="Pfam" id="PF00155"/>
    </source>
</evidence>
<keyword evidence="5" id="KW-1185">Reference proteome</keyword>
<dbReference type="InterPro" id="IPR004839">
    <property type="entry name" value="Aminotransferase_I/II_large"/>
</dbReference>
<comment type="cofactor">
    <cofactor evidence="1">
        <name>pyridoxal 5'-phosphate</name>
        <dbReference type="ChEBI" id="CHEBI:597326"/>
    </cofactor>
</comment>
<sequence length="348" mass="39027">MAFSLDSFPERTIQMGGKEYLYFGGTAYLGLQMDKEFQDTFIKNLKKYGTNFGASRKSNVQLSIFEKVEKHLAAIIGSEDCITLSSGYLAGQFISQYLNSNTHQVFYAPKTHSALYSEPKKTYTTFAELGSKIRNQLNSGESKIPVVFMDTITFSGNGYPEFKELQSFPLHQIILVADDSHGIGIVGEHGTGAYNKLKSLNPKELIVCSSLGKGFGIQAGAIFGSYERITKLRETDFYRGASPAAPVGLATLMDSYAFYQRQRKALKTNINLFKRNVDRMQEFIHIPDHPTFGFSNASLAEYLIEKRVIITNFRYPNKTSSLKSRIVLSAAHKKEDILHLTKYLNAFS</sequence>
<gene>
    <name evidence="4" type="ORF">SAMN06265377_2299</name>
</gene>
<evidence type="ECO:0000256" key="1">
    <source>
        <dbReference type="ARBA" id="ARBA00001933"/>
    </source>
</evidence>
<name>A0A285MTF8_9FLAO</name>
<dbReference type="InterPro" id="IPR015422">
    <property type="entry name" value="PyrdxlP-dep_Trfase_small"/>
</dbReference>
<evidence type="ECO:0000313" key="5">
    <source>
        <dbReference type="Proteomes" id="UP000219048"/>
    </source>
</evidence>
<proteinExistence type="predicted"/>
<dbReference type="InterPro" id="IPR015424">
    <property type="entry name" value="PyrdxlP-dep_Trfase"/>
</dbReference>
<evidence type="ECO:0000256" key="2">
    <source>
        <dbReference type="ARBA" id="ARBA00022679"/>
    </source>
</evidence>
<dbReference type="EMBL" id="OBEH01000003">
    <property type="protein sequence ID" value="SNZ00475.1"/>
    <property type="molecule type" value="Genomic_DNA"/>
</dbReference>
<dbReference type="GO" id="GO:0030170">
    <property type="term" value="F:pyridoxal phosphate binding"/>
    <property type="evidence" value="ECO:0007669"/>
    <property type="project" value="InterPro"/>
</dbReference>
<dbReference type="GO" id="GO:0016740">
    <property type="term" value="F:transferase activity"/>
    <property type="evidence" value="ECO:0007669"/>
    <property type="project" value="UniProtKB-KW"/>
</dbReference>
<accession>A0A285MTF8</accession>
<protein>
    <submittedName>
        <fullName evidence="4">7-keto-8-aminopelargonate synthetase</fullName>
    </submittedName>
</protein>
<dbReference type="AlphaFoldDB" id="A0A285MTF8"/>
<dbReference type="Gene3D" id="3.40.640.10">
    <property type="entry name" value="Type I PLP-dependent aspartate aminotransferase-like (Major domain)"/>
    <property type="match status" value="1"/>
</dbReference>
<dbReference type="InterPro" id="IPR015421">
    <property type="entry name" value="PyrdxlP-dep_Trfase_major"/>
</dbReference>
<dbReference type="Proteomes" id="UP000219048">
    <property type="component" value="Unassembled WGS sequence"/>
</dbReference>
<dbReference type="Gene3D" id="3.90.1150.10">
    <property type="entry name" value="Aspartate Aminotransferase, domain 1"/>
    <property type="match status" value="1"/>
</dbReference>
<dbReference type="OrthoDB" id="846426at2"/>
<dbReference type="SUPFAM" id="SSF53383">
    <property type="entry name" value="PLP-dependent transferases"/>
    <property type="match status" value="1"/>
</dbReference>
<organism evidence="4 5">
    <name type="scientific">Flagellimonas pacifica</name>
    <dbReference type="NCBI Taxonomy" id="1247520"/>
    <lineage>
        <taxon>Bacteria</taxon>
        <taxon>Pseudomonadati</taxon>
        <taxon>Bacteroidota</taxon>
        <taxon>Flavobacteriia</taxon>
        <taxon>Flavobacteriales</taxon>
        <taxon>Flavobacteriaceae</taxon>
        <taxon>Flagellimonas</taxon>
    </lineage>
</organism>
<dbReference type="InterPro" id="IPR050087">
    <property type="entry name" value="AON_synthase_class-II"/>
</dbReference>
<reference evidence="5" key="1">
    <citation type="submission" date="2017-09" db="EMBL/GenBank/DDBJ databases">
        <authorList>
            <person name="Varghese N."/>
            <person name="Submissions S."/>
        </authorList>
    </citation>
    <scope>NUCLEOTIDE SEQUENCE [LARGE SCALE GENOMIC DNA]</scope>
    <source>
        <strain evidence="5">DSM 25885</strain>
    </source>
</reference>
<dbReference type="Pfam" id="PF00155">
    <property type="entry name" value="Aminotran_1_2"/>
    <property type="match status" value="1"/>
</dbReference>
<dbReference type="PANTHER" id="PTHR13693">
    <property type="entry name" value="CLASS II AMINOTRANSFERASE/8-AMINO-7-OXONONANOATE SYNTHASE"/>
    <property type="match status" value="1"/>
</dbReference>
<evidence type="ECO:0000313" key="4">
    <source>
        <dbReference type="EMBL" id="SNZ00475.1"/>
    </source>
</evidence>
<keyword evidence="2" id="KW-0808">Transferase</keyword>
<feature type="domain" description="Aminotransferase class I/classII large" evidence="3">
    <location>
        <begin position="163"/>
        <end position="342"/>
    </location>
</feature>
<dbReference type="RefSeq" id="WP_097045930.1">
    <property type="nucleotide sequence ID" value="NZ_OBEH01000003.1"/>
</dbReference>